<evidence type="ECO:0000313" key="3">
    <source>
        <dbReference type="EMBL" id="SFQ37400.1"/>
    </source>
</evidence>
<evidence type="ECO:0000313" key="4">
    <source>
        <dbReference type="Proteomes" id="UP000182624"/>
    </source>
</evidence>
<feature type="transmembrane region" description="Helical" evidence="1">
    <location>
        <begin position="20"/>
        <end position="43"/>
    </location>
</feature>
<feature type="transmembrane region" description="Helical" evidence="1">
    <location>
        <begin position="183"/>
        <end position="204"/>
    </location>
</feature>
<dbReference type="RefSeq" id="WP_074891595.1">
    <property type="nucleotide sequence ID" value="NZ_FOXO01000039.1"/>
</dbReference>
<keyword evidence="1" id="KW-0472">Membrane</keyword>
<name>A0A1I5XZW5_9FIRM</name>
<feature type="transmembrane region" description="Helical" evidence="1">
    <location>
        <begin position="91"/>
        <end position="113"/>
    </location>
</feature>
<evidence type="ECO:0000256" key="1">
    <source>
        <dbReference type="SAM" id="Phobius"/>
    </source>
</evidence>
<dbReference type="Pfam" id="PF02517">
    <property type="entry name" value="Rce1-like"/>
    <property type="match status" value="1"/>
</dbReference>
<feature type="transmembrane region" description="Helical" evidence="1">
    <location>
        <begin position="55"/>
        <end position="71"/>
    </location>
</feature>
<reference evidence="4" key="1">
    <citation type="submission" date="2016-10" db="EMBL/GenBank/DDBJ databases">
        <authorList>
            <person name="Varghese N."/>
            <person name="Submissions S."/>
        </authorList>
    </citation>
    <scope>NUCLEOTIDE SEQUENCE [LARGE SCALE GENOMIC DNA]</scope>
    <source>
        <strain evidence="4">P18</strain>
    </source>
</reference>
<dbReference type="AlphaFoldDB" id="A0A1I5XZW5"/>
<organism evidence="3 4">
    <name type="scientific">Butyrivibrio proteoclasticus</name>
    <dbReference type="NCBI Taxonomy" id="43305"/>
    <lineage>
        <taxon>Bacteria</taxon>
        <taxon>Bacillati</taxon>
        <taxon>Bacillota</taxon>
        <taxon>Clostridia</taxon>
        <taxon>Lachnospirales</taxon>
        <taxon>Lachnospiraceae</taxon>
        <taxon>Butyrivibrio</taxon>
    </lineage>
</organism>
<gene>
    <name evidence="3" type="ORF">SAMN04487928_13914</name>
</gene>
<evidence type="ECO:0000259" key="2">
    <source>
        <dbReference type="Pfam" id="PF02517"/>
    </source>
</evidence>
<dbReference type="GO" id="GO:0004175">
    <property type="term" value="F:endopeptidase activity"/>
    <property type="evidence" value="ECO:0007669"/>
    <property type="project" value="UniProtKB-ARBA"/>
</dbReference>
<keyword evidence="1" id="KW-0812">Transmembrane</keyword>
<feature type="domain" description="CAAX prenyl protease 2/Lysostaphin resistance protein A-like" evidence="2">
    <location>
        <begin position="121"/>
        <end position="221"/>
    </location>
</feature>
<sequence>METRQKKIINHKILNEHWFIGSILLIIWGYLFTYFISVIVAVILGNVIPLPKEEIMYIGMILGALLTLLVHKRWFYPEYEGSLKTKDLKRWIITGLIILVIVLLPDIITSLILKTNLGAPTLHSVLMAGVAGTVEETVFRGLPVSYLMRQNKKKSHIIWIAIVTSLIFGSVHGFNFFAGATLLAALLQVISASAAGFLLCALFIRSGSLLPSMLMHTINDVYAFMNLDLVSEAGVMEGTLKTSDIVLNMILSVLQIIIAIYLLHPSAWDEIMETWNWKWGKEN</sequence>
<keyword evidence="3" id="KW-0645">Protease</keyword>
<proteinExistence type="predicted"/>
<dbReference type="InterPro" id="IPR003675">
    <property type="entry name" value="Rce1/LyrA-like_dom"/>
</dbReference>
<keyword evidence="3" id="KW-0378">Hydrolase</keyword>
<protein>
    <submittedName>
        <fullName evidence="3">CAAX protease self-immunity</fullName>
    </submittedName>
</protein>
<dbReference type="GO" id="GO:0080120">
    <property type="term" value="P:CAAX-box protein maturation"/>
    <property type="evidence" value="ECO:0007669"/>
    <property type="project" value="UniProtKB-ARBA"/>
</dbReference>
<keyword evidence="1" id="KW-1133">Transmembrane helix</keyword>
<dbReference type="GO" id="GO:0006508">
    <property type="term" value="P:proteolysis"/>
    <property type="evidence" value="ECO:0007669"/>
    <property type="project" value="UniProtKB-KW"/>
</dbReference>
<feature type="transmembrane region" description="Helical" evidence="1">
    <location>
        <begin position="157"/>
        <end position="177"/>
    </location>
</feature>
<keyword evidence="4" id="KW-1185">Reference proteome</keyword>
<accession>A0A1I5XZW5</accession>
<dbReference type="EMBL" id="FOXO01000039">
    <property type="protein sequence ID" value="SFQ37400.1"/>
    <property type="molecule type" value="Genomic_DNA"/>
</dbReference>
<dbReference type="Proteomes" id="UP000182624">
    <property type="component" value="Unassembled WGS sequence"/>
</dbReference>
<feature type="transmembrane region" description="Helical" evidence="1">
    <location>
        <begin position="245"/>
        <end position="263"/>
    </location>
</feature>